<dbReference type="GO" id="GO:0003677">
    <property type="term" value="F:DNA binding"/>
    <property type="evidence" value="ECO:0007669"/>
    <property type="project" value="UniProtKB-UniRule"/>
</dbReference>
<evidence type="ECO:0000256" key="5">
    <source>
        <dbReference type="ARBA" id="ARBA00023172"/>
    </source>
</evidence>
<evidence type="ECO:0000256" key="7">
    <source>
        <dbReference type="HAMAP-Rule" id="MF_00017"/>
    </source>
</evidence>
<keyword evidence="5 7" id="KW-0233">DNA recombination</keyword>
<dbReference type="InterPro" id="IPR034137">
    <property type="entry name" value="TOPRIM_RecR"/>
</dbReference>
<dbReference type="Pfam" id="PF21176">
    <property type="entry name" value="RecR_HhH"/>
    <property type="match status" value="1"/>
</dbReference>
<dbReference type="AlphaFoldDB" id="A0A445N2Z8"/>
<accession>A0A445N2Z8</accession>
<dbReference type="GO" id="GO:0008270">
    <property type="term" value="F:zinc ion binding"/>
    <property type="evidence" value="ECO:0007669"/>
    <property type="project" value="UniProtKB-KW"/>
</dbReference>
<dbReference type="Pfam" id="PF13662">
    <property type="entry name" value="Toprim_4"/>
    <property type="match status" value="1"/>
</dbReference>
<dbReference type="InterPro" id="IPR023627">
    <property type="entry name" value="Rcmb_RecR"/>
</dbReference>
<dbReference type="GO" id="GO:0006310">
    <property type="term" value="P:DNA recombination"/>
    <property type="evidence" value="ECO:0007669"/>
    <property type="project" value="UniProtKB-UniRule"/>
</dbReference>
<dbReference type="Pfam" id="PF02132">
    <property type="entry name" value="RecR_ZnF"/>
    <property type="match status" value="1"/>
</dbReference>
<evidence type="ECO:0000256" key="4">
    <source>
        <dbReference type="ARBA" id="ARBA00022833"/>
    </source>
</evidence>
<comment type="function">
    <text evidence="7">May play a role in DNA repair. It seems to be involved in an RecBC-independent recombinational process of DNA repair. It may act with RecF and RecO.</text>
</comment>
<dbReference type="Gene3D" id="3.30.60.80">
    <property type="match status" value="1"/>
</dbReference>
<dbReference type="InterPro" id="IPR015967">
    <property type="entry name" value="Rcmb_RecR_Znf"/>
</dbReference>
<keyword evidence="1 7" id="KW-0479">Metal-binding</keyword>
<proteinExistence type="inferred from homology"/>
<dbReference type="PROSITE" id="PS50880">
    <property type="entry name" value="TOPRIM"/>
    <property type="match status" value="1"/>
</dbReference>
<keyword evidence="4 7" id="KW-0862">Zinc</keyword>
<dbReference type="PANTHER" id="PTHR30446">
    <property type="entry name" value="RECOMBINATION PROTEIN RECR"/>
    <property type="match status" value="1"/>
</dbReference>
<feature type="zinc finger region" description="C4-type" evidence="7">
    <location>
        <begin position="58"/>
        <end position="73"/>
    </location>
</feature>
<evidence type="ECO:0000256" key="6">
    <source>
        <dbReference type="ARBA" id="ARBA00023204"/>
    </source>
</evidence>
<evidence type="ECO:0000259" key="8">
    <source>
        <dbReference type="PROSITE" id="PS50880"/>
    </source>
</evidence>
<sequence length="203" mass="22375">MGIYPQSLEKLIEQLSRLPGIGQKSATRVALFILRSDRELAETLAKCLVDVKEKIKFCSVCFNLTDDDLCPICRNDNRADGTICVVEGTGDQLALEEAGIFKGRYHVLQGALSPLDGIGPEDLRISELLKRLDSEKISELIIATNPTTEGEATASFLFKIINEKNPALKISRIALGIPMGGDLKYTDRMTIEHALKSRVQITE</sequence>
<dbReference type="InterPro" id="IPR000093">
    <property type="entry name" value="DNA_Rcmb_RecR"/>
</dbReference>
<evidence type="ECO:0000256" key="1">
    <source>
        <dbReference type="ARBA" id="ARBA00022723"/>
    </source>
</evidence>
<evidence type="ECO:0000313" key="9">
    <source>
        <dbReference type="EMBL" id="SPD76077.1"/>
    </source>
</evidence>
<name>A0A445N2Z8_9BACT</name>
<reference evidence="9" key="1">
    <citation type="submission" date="2018-01" db="EMBL/GenBank/DDBJ databases">
        <authorList>
            <person name="Regsiter A."/>
            <person name="William W."/>
        </authorList>
    </citation>
    <scope>NUCLEOTIDE SEQUENCE</scope>
    <source>
        <strain evidence="9">TRIP AH-1</strain>
    </source>
</reference>
<dbReference type="Gene3D" id="6.10.250.240">
    <property type="match status" value="1"/>
</dbReference>
<organism evidence="9">
    <name type="scientific">uncultured Desulfobacterium sp</name>
    <dbReference type="NCBI Taxonomy" id="201089"/>
    <lineage>
        <taxon>Bacteria</taxon>
        <taxon>Pseudomonadati</taxon>
        <taxon>Thermodesulfobacteriota</taxon>
        <taxon>Desulfobacteria</taxon>
        <taxon>Desulfobacterales</taxon>
        <taxon>Desulfobacteriaceae</taxon>
        <taxon>Desulfobacterium</taxon>
        <taxon>environmental samples</taxon>
    </lineage>
</organism>
<protein>
    <recommendedName>
        <fullName evidence="7">Recombination protein RecR</fullName>
    </recommendedName>
</protein>
<dbReference type="EMBL" id="OJIN01000227">
    <property type="protein sequence ID" value="SPD76077.1"/>
    <property type="molecule type" value="Genomic_DNA"/>
</dbReference>
<dbReference type="SMART" id="SM00493">
    <property type="entry name" value="TOPRIM"/>
    <property type="match status" value="1"/>
</dbReference>
<dbReference type="HAMAP" id="MF_00017">
    <property type="entry name" value="RecR"/>
    <property type="match status" value="1"/>
</dbReference>
<dbReference type="GO" id="GO:0006281">
    <property type="term" value="P:DNA repair"/>
    <property type="evidence" value="ECO:0007669"/>
    <property type="project" value="UniProtKB-UniRule"/>
</dbReference>
<keyword evidence="3 7" id="KW-0863">Zinc-finger</keyword>
<dbReference type="InterPro" id="IPR006171">
    <property type="entry name" value="TOPRIM_dom"/>
</dbReference>
<keyword evidence="2 7" id="KW-0227">DNA damage</keyword>
<dbReference type="Gene3D" id="3.40.1360.10">
    <property type="match status" value="1"/>
</dbReference>
<feature type="domain" description="Toprim" evidence="8">
    <location>
        <begin position="81"/>
        <end position="178"/>
    </location>
</feature>
<evidence type="ECO:0000256" key="2">
    <source>
        <dbReference type="ARBA" id="ARBA00022763"/>
    </source>
</evidence>
<dbReference type="PANTHER" id="PTHR30446:SF0">
    <property type="entry name" value="RECOMBINATION PROTEIN RECR"/>
    <property type="match status" value="1"/>
</dbReference>
<comment type="similarity">
    <text evidence="7">Belongs to the RecR family.</text>
</comment>
<keyword evidence="6 7" id="KW-0234">DNA repair</keyword>
<dbReference type="Pfam" id="PF21175">
    <property type="entry name" value="RecR_C"/>
    <property type="match status" value="1"/>
</dbReference>
<dbReference type="Gene3D" id="1.10.8.420">
    <property type="entry name" value="RecR Domain 1"/>
    <property type="match status" value="1"/>
</dbReference>
<dbReference type="NCBIfam" id="TIGR00615">
    <property type="entry name" value="recR"/>
    <property type="match status" value="1"/>
</dbReference>
<dbReference type="CDD" id="cd01025">
    <property type="entry name" value="TOPRIM_recR"/>
    <property type="match status" value="1"/>
</dbReference>
<dbReference type="SUPFAM" id="SSF111304">
    <property type="entry name" value="Recombination protein RecR"/>
    <property type="match status" value="1"/>
</dbReference>
<evidence type="ECO:0000256" key="3">
    <source>
        <dbReference type="ARBA" id="ARBA00022771"/>
    </source>
</evidence>
<gene>
    <name evidence="7 9" type="primary">recR</name>
    <name evidence="9" type="ORF">PITCH_A810008</name>
</gene>